<reference evidence="3" key="3">
    <citation type="journal article" date="2018" name="Mol. Plant Microbe Interact.">
        <title>Genome sequence resources for the wheat stripe rust pathogen (Puccinia striiformis f. sp. tritici) and the barley stripe rust pathogen (Puccinia striiformis f. sp. hordei).</title>
        <authorList>
            <person name="Xia C."/>
            <person name="Wang M."/>
            <person name="Yin C."/>
            <person name="Cornejo O.E."/>
            <person name="Hulbert S.H."/>
            <person name="Chen X."/>
        </authorList>
    </citation>
    <scope>NUCLEOTIDE SEQUENCE [LARGE SCALE GENOMIC DNA]</scope>
    <source>
        <strain evidence="3">93TX-2</strain>
    </source>
</reference>
<gene>
    <name evidence="2" type="ORF">PSHT_14882</name>
</gene>
<dbReference type="VEuPathDB" id="FungiDB:PSHT_14882"/>
<dbReference type="SUPFAM" id="SSF54277">
    <property type="entry name" value="CAD &amp; PB1 domains"/>
    <property type="match status" value="1"/>
</dbReference>
<evidence type="ECO:0000259" key="1">
    <source>
        <dbReference type="PROSITE" id="PS51745"/>
    </source>
</evidence>
<proteinExistence type="predicted"/>
<evidence type="ECO:0000313" key="3">
    <source>
        <dbReference type="Proteomes" id="UP000238274"/>
    </source>
</evidence>
<dbReference type="CDD" id="cd05992">
    <property type="entry name" value="PB1"/>
    <property type="match status" value="1"/>
</dbReference>
<evidence type="ECO:0000313" key="2">
    <source>
        <dbReference type="EMBL" id="POV96879.1"/>
    </source>
</evidence>
<keyword evidence="3" id="KW-1185">Reference proteome</keyword>
<dbReference type="InterPro" id="IPR000270">
    <property type="entry name" value="PB1_dom"/>
</dbReference>
<dbReference type="Pfam" id="PF00564">
    <property type="entry name" value="PB1"/>
    <property type="match status" value="1"/>
</dbReference>
<dbReference type="EMBL" id="PKSM01000354">
    <property type="protein sequence ID" value="POV96879.1"/>
    <property type="molecule type" value="Genomic_DNA"/>
</dbReference>
<dbReference type="InterPro" id="IPR053793">
    <property type="entry name" value="PB1-like"/>
</dbReference>
<dbReference type="PROSITE" id="PS51745">
    <property type="entry name" value="PB1"/>
    <property type="match status" value="1"/>
</dbReference>
<dbReference type="OrthoDB" id="2498190at2759"/>
<protein>
    <recommendedName>
        <fullName evidence="1">PB1 domain-containing protein</fullName>
    </recommendedName>
</protein>
<dbReference type="Gene3D" id="3.10.20.90">
    <property type="entry name" value="Phosphatidylinositol 3-kinase Catalytic Subunit, Chain A, domain 1"/>
    <property type="match status" value="1"/>
</dbReference>
<organism evidence="2 3">
    <name type="scientific">Puccinia striiformis</name>
    <dbReference type="NCBI Taxonomy" id="27350"/>
    <lineage>
        <taxon>Eukaryota</taxon>
        <taxon>Fungi</taxon>
        <taxon>Dikarya</taxon>
        <taxon>Basidiomycota</taxon>
        <taxon>Pucciniomycotina</taxon>
        <taxon>Pucciniomycetes</taxon>
        <taxon>Pucciniales</taxon>
        <taxon>Pucciniaceae</taxon>
        <taxon>Puccinia</taxon>
    </lineage>
</organism>
<dbReference type="AlphaFoldDB" id="A0A2S4UHZ6"/>
<accession>A0A2S4UHZ6</accession>
<reference evidence="2 3" key="1">
    <citation type="submission" date="2017-12" db="EMBL/GenBank/DDBJ databases">
        <title>Gene loss provides genomic basis for host adaptation in cereal stripe rust fungi.</title>
        <authorList>
            <person name="Xia C."/>
        </authorList>
    </citation>
    <scope>NUCLEOTIDE SEQUENCE [LARGE SCALE GENOMIC DNA]</scope>
    <source>
        <strain evidence="2 3">93TX-2</strain>
    </source>
</reference>
<comment type="caution">
    <text evidence="2">The sequence shown here is derived from an EMBL/GenBank/DDBJ whole genome shotgun (WGS) entry which is preliminary data.</text>
</comment>
<sequence length="182" mass="20558">MSSHQAPLSIKIKHATVIHKLQVNQHVPIWSTFLAAIAQRFGMPEEQPIGLQYLDPEGDTITIKSAVEKEIIHFWKGLPTADLVVYEELRKHIDDSIAKSKWVVTGWSINLFDDIGRVEQVAYGSPELVNAPRNPKRYTSLMANLHSALRQDSPPHVSAVPKLQRHMQTIALRIIVYATLEL</sequence>
<reference evidence="3" key="2">
    <citation type="journal article" date="2018" name="BMC Genomics">
        <title>Genomic insights into host adaptation between the wheat stripe rust pathogen (Puccinia striiformis f. sp. tritici) and the barley stripe rust pathogen (Puccinia striiformis f. sp. hordei).</title>
        <authorList>
            <person name="Xia C."/>
            <person name="Wang M."/>
            <person name="Yin C."/>
            <person name="Cornejo O.E."/>
            <person name="Hulbert S.H."/>
            <person name="Chen X."/>
        </authorList>
    </citation>
    <scope>NUCLEOTIDE SEQUENCE [LARGE SCALE GENOMIC DNA]</scope>
    <source>
        <strain evidence="3">93TX-2</strain>
    </source>
</reference>
<dbReference type="Proteomes" id="UP000238274">
    <property type="component" value="Unassembled WGS sequence"/>
</dbReference>
<feature type="domain" description="PB1" evidence="1">
    <location>
        <begin position="7"/>
        <end position="96"/>
    </location>
</feature>
<name>A0A2S4UHZ6_9BASI</name>